<organism evidence="2 3">
    <name type="scientific">Mycobacteroides immunogenum</name>
    <dbReference type="NCBI Taxonomy" id="83262"/>
    <lineage>
        <taxon>Bacteria</taxon>
        <taxon>Bacillati</taxon>
        <taxon>Actinomycetota</taxon>
        <taxon>Actinomycetes</taxon>
        <taxon>Mycobacteriales</taxon>
        <taxon>Mycobacteriaceae</taxon>
        <taxon>Mycobacteroides</taxon>
    </lineage>
</organism>
<dbReference type="CDD" id="cd07262">
    <property type="entry name" value="VOC_like"/>
    <property type="match status" value="1"/>
</dbReference>
<name>A0A179V9H1_9MYCO</name>
<reference evidence="2 3" key="1">
    <citation type="submission" date="2016-01" db="EMBL/GenBank/DDBJ databases">
        <title>Mycobacterium immunogenum strain CD11_6 genome sequencing and assembly.</title>
        <authorList>
            <person name="Kaur G."/>
            <person name="Nair G.R."/>
            <person name="Mayilraj S."/>
        </authorList>
    </citation>
    <scope>NUCLEOTIDE SEQUENCE [LARGE SCALE GENOMIC DNA]</scope>
    <source>
        <strain evidence="2 3">CD11-6</strain>
    </source>
</reference>
<dbReference type="PANTHER" id="PTHR35006:SF2">
    <property type="entry name" value="GLYOXALASE FAMILY PROTEIN (AFU_ORTHOLOGUE AFUA_5G14830)"/>
    <property type="match status" value="1"/>
</dbReference>
<dbReference type="Gene3D" id="3.10.180.10">
    <property type="entry name" value="2,3-Dihydroxybiphenyl 1,2-Dioxygenase, domain 1"/>
    <property type="match status" value="1"/>
</dbReference>
<sequence length="129" mass="13546">MIDHFGINCADLAAAAAFYDKVLGVLGFTRQMDFGVAIGYGTDGHAQFWIGGGDGAPAAMGPNREVHLAFSAVSSAKVDEFFATATGEGAEVLHAPRLWPEYHPGYYGAFVRDPDGNNLEAVFHGAAPA</sequence>
<gene>
    <name evidence="2" type="ORF">AWB85_24660</name>
</gene>
<evidence type="ECO:0000259" key="1">
    <source>
        <dbReference type="PROSITE" id="PS51819"/>
    </source>
</evidence>
<protein>
    <submittedName>
        <fullName evidence="2">Glyoxalase</fullName>
    </submittedName>
</protein>
<dbReference type="PROSITE" id="PS51819">
    <property type="entry name" value="VOC"/>
    <property type="match status" value="1"/>
</dbReference>
<dbReference type="AlphaFoldDB" id="A0A179V9H1"/>
<accession>A0A179V9H1</accession>
<comment type="caution">
    <text evidence="2">The sequence shown here is derived from an EMBL/GenBank/DDBJ whole genome shotgun (WGS) entry which is preliminary data.</text>
</comment>
<dbReference type="RefSeq" id="WP_064630327.1">
    <property type="nucleotide sequence ID" value="NZ_LQYE01000014.1"/>
</dbReference>
<dbReference type="InterPro" id="IPR037523">
    <property type="entry name" value="VOC_core"/>
</dbReference>
<dbReference type="Pfam" id="PF00903">
    <property type="entry name" value="Glyoxalase"/>
    <property type="match status" value="1"/>
</dbReference>
<dbReference type="SUPFAM" id="SSF54593">
    <property type="entry name" value="Glyoxalase/Bleomycin resistance protein/Dihydroxybiphenyl dioxygenase"/>
    <property type="match status" value="1"/>
</dbReference>
<evidence type="ECO:0000313" key="3">
    <source>
        <dbReference type="Proteomes" id="UP000186919"/>
    </source>
</evidence>
<dbReference type="Proteomes" id="UP000186919">
    <property type="component" value="Unassembled WGS sequence"/>
</dbReference>
<feature type="domain" description="VOC" evidence="1">
    <location>
        <begin position="1"/>
        <end position="124"/>
    </location>
</feature>
<dbReference type="PANTHER" id="PTHR35006">
    <property type="entry name" value="GLYOXALASE FAMILY PROTEIN (AFU_ORTHOLOGUE AFUA_5G14830)"/>
    <property type="match status" value="1"/>
</dbReference>
<evidence type="ECO:0000313" key="2">
    <source>
        <dbReference type="EMBL" id="OAT68548.1"/>
    </source>
</evidence>
<proteinExistence type="predicted"/>
<dbReference type="EMBL" id="LQYE01000014">
    <property type="protein sequence ID" value="OAT68548.1"/>
    <property type="molecule type" value="Genomic_DNA"/>
</dbReference>
<dbReference type="InterPro" id="IPR029068">
    <property type="entry name" value="Glyas_Bleomycin-R_OHBP_Dase"/>
</dbReference>
<dbReference type="InterPro" id="IPR004360">
    <property type="entry name" value="Glyas_Fos-R_dOase_dom"/>
</dbReference>